<keyword evidence="2" id="KW-0489">Methyltransferase</keyword>
<evidence type="ECO:0000259" key="1">
    <source>
        <dbReference type="Pfam" id="PF08241"/>
    </source>
</evidence>
<organism evidence="2 3">
    <name type="scientific">Nocardia terpenica</name>
    <dbReference type="NCBI Taxonomy" id="455432"/>
    <lineage>
        <taxon>Bacteria</taxon>
        <taxon>Bacillati</taxon>
        <taxon>Actinomycetota</taxon>
        <taxon>Actinomycetes</taxon>
        <taxon>Mycobacteriales</taxon>
        <taxon>Nocardiaceae</taxon>
        <taxon>Nocardia</taxon>
    </lineage>
</organism>
<evidence type="ECO:0000313" key="2">
    <source>
        <dbReference type="EMBL" id="ATL69634.1"/>
    </source>
</evidence>
<dbReference type="GO" id="GO:0008757">
    <property type="term" value="F:S-adenosylmethionine-dependent methyltransferase activity"/>
    <property type="evidence" value="ECO:0007669"/>
    <property type="project" value="InterPro"/>
</dbReference>
<dbReference type="KEGG" id="ntp:CRH09_29165"/>
<dbReference type="InterPro" id="IPR013216">
    <property type="entry name" value="Methyltransf_11"/>
</dbReference>
<feature type="domain" description="Methyltransferase type 11" evidence="1">
    <location>
        <begin position="40"/>
        <end position="113"/>
    </location>
</feature>
<dbReference type="Pfam" id="PF08241">
    <property type="entry name" value="Methyltransf_11"/>
    <property type="match status" value="1"/>
</dbReference>
<dbReference type="SUPFAM" id="SSF53335">
    <property type="entry name" value="S-adenosyl-L-methionine-dependent methyltransferases"/>
    <property type="match status" value="1"/>
</dbReference>
<dbReference type="InterPro" id="IPR029063">
    <property type="entry name" value="SAM-dependent_MTases_sf"/>
</dbReference>
<gene>
    <name evidence="2" type="ORF">CRH09_29165</name>
</gene>
<dbReference type="AlphaFoldDB" id="A0A291RQX3"/>
<protein>
    <submittedName>
        <fullName evidence="2">SAM-dependent methyltransferase</fullName>
    </submittedName>
</protein>
<dbReference type="Gene3D" id="3.40.50.150">
    <property type="entry name" value="Vaccinia Virus protein VP39"/>
    <property type="match status" value="1"/>
</dbReference>
<reference evidence="2 3" key="1">
    <citation type="submission" date="2017-10" db="EMBL/GenBank/DDBJ databases">
        <title>Comparative genomics between pathogenic Norcardia.</title>
        <authorList>
            <person name="Zeng L."/>
        </authorList>
    </citation>
    <scope>NUCLEOTIDE SEQUENCE [LARGE SCALE GENOMIC DNA]</scope>
    <source>
        <strain evidence="2 3">NC_YFY_NT001</strain>
    </source>
</reference>
<dbReference type="GO" id="GO:0032259">
    <property type="term" value="P:methylation"/>
    <property type="evidence" value="ECO:0007669"/>
    <property type="project" value="UniProtKB-KW"/>
</dbReference>
<name>A0A291RQX3_9NOCA</name>
<keyword evidence="2" id="KW-0808">Transferase</keyword>
<dbReference type="RefSeq" id="WP_098696648.1">
    <property type="nucleotide sequence ID" value="NZ_CP023778.1"/>
</dbReference>
<sequence length="246" mass="26427">MTRYDTTGRTYGRTRRADPRVAGAVEGALRGMGSVVNVGAGSGSYEPGRTVVAVEPSRVMIGQRGVGAAPVVQGVAEALPLRADSVDAALAVLTVHHWSDPGRGIAEMKRVARHRLVVLTWDHSVFREFWLLREYLPAASESDRMLAVPLAELTEALGEVTVTPIPVPHDCVDGFGGAFWRRPEAYLDPTVRAGMSLLALTPESALAEGLSRLRADLDSGAWAARHADLLARPTLDLGYRLLTAEL</sequence>
<proteinExistence type="predicted"/>
<evidence type="ECO:0000313" key="3">
    <source>
        <dbReference type="Proteomes" id="UP000221961"/>
    </source>
</evidence>
<dbReference type="EMBL" id="CP023778">
    <property type="protein sequence ID" value="ATL69634.1"/>
    <property type="molecule type" value="Genomic_DNA"/>
</dbReference>
<accession>A0A291RQX3</accession>
<dbReference type="Proteomes" id="UP000221961">
    <property type="component" value="Chromosome"/>
</dbReference>
<dbReference type="GeneID" id="88361367"/>